<feature type="non-terminal residue" evidence="2">
    <location>
        <position position="153"/>
    </location>
</feature>
<dbReference type="GO" id="GO:0016579">
    <property type="term" value="P:protein deubiquitination"/>
    <property type="evidence" value="ECO:0007669"/>
    <property type="project" value="TreeGrafter"/>
</dbReference>
<evidence type="ECO:0000313" key="2">
    <source>
        <dbReference type="EMBL" id="ODQ64155.1"/>
    </source>
</evidence>
<sequence length="153" mass="17941">MRAHSEYFSIFFDSPYDESWEEYLDRMDRDGVYGDNLEIVAFAKMYAVDVVVYQADFMYVINGIPNPATDDDFYDFTQLNVKIDGIDKIITLADDEGELDNENDDAEYEPKRVMVYTDDLTGEKKEIKLPYRIHIAYHTWEHYSSVRNLAGPF</sequence>
<dbReference type="OrthoDB" id="409956at2759"/>
<dbReference type="PROSITE" id="PS50802">
    <property type="entry name" value="OTU"/>
    <property type="match status" value="1"/>
</dbReference>
<dbReference type="InterPro" id="IPR038765">
    <property type="entry name" value="Papain-like_cys_pep_sf"/>
</dbReference>
<name>A0A1E3PFH1_9ASCO</name>
<keyword evidence="3" id="KW-1185">Reference proteome</keyword>
<dbReference type="GO" id="GO:0004843">
    <property type="term" value="F:cysteine-type deubiquitinase activity"/>
    <property type="evidence" value="ECO:0007669"/>
    <property type="project" value="TreeGrafter"/>
</dbReference>
<evidence type="ECO:0000259" key="1">
    <source>
        <dbReference type="PROSITE" id="PS50802"/>
    </source>
</evidence>
<evidence type="ECO:0000313" key="3">
    <source>
        <dbReference type="Proteomes" id="UP000095009"/>
    </source>
</evidence>
<dbReference type="PANTHER" id="PTHR12419:SF7">
    <property type="entry name" value="OTU DOMAIN-CONTAINING PROTEIN 3"/>
    <property type="match status" value="1"/>
</dbReference>
<proteinExistence type="predicted"/>
<dbReference type="SUPFAM" id="SSF54001">
    <property type="entry name" value="Cysteine proteinases"/>
    <property type="match status" value="1"/>
</dbReference>
<accession>A0A1E3PFH1</accession>
<dbReference type="PANTHER" id="PTHR12419">
    <property type="entry name" value="OTU DOMAIN CONTAINING PROTEIN"/>
    <property type="match status" value="1"/>
</dbReference>
<dbReference type="Proteomes" id="UP000095009">
    <property type="component" value="Unassembled WGS sequence"/>
</dbReference>
<dbReference type="EMBL" id="KV454412">
    <property type="protein sequence ID" value="ODQ64155.1"/>
    <property type="molecule type" value="Genomic_DNA"/>
</dbReference>
<dbReference type="InterPro" id="IPR003323">
    <property type="entry name" value="OTU_dom"/>
</dbReference>
<dbReference type="STRING" id="857566.A0A1E3PFH1"/>
<dbReference type="AlphaFoldDB" id="A0A1E3PFH1"/>
<reference evidence="2 3" key="1">
    <citation type="journal article" date="2016" name="Proc. Natl. Acad. Sci. U.S.A.">
        <title>Comparative genomics of biotechnologically important yeasts.</title>
        <authorList>
            <person name="Riley R."/>
            <person name="Haridas S."/>
            <person name="Wolfe K.H."/>
            <person name="Lopes M.R."/>
            <person name="Hittinger C.T."/>
            <person name="Goeker M."/>
            <person name="Salamov A.A."/>
            <person name="Wisecaver J.H."/>
            <person name="Long T.M."/>
            <person name="Calvey C.H."/>
            <person name="Aerts A.L."/>
            <person name="Barry K.W."/>
            <person name="Choi C."/>
            <person name="Clum A."/>
            <person name="Coughlan A.Y."/>
            <person name="Deshpande S."/>
            <person name="Douglass A.P."/>
            <person name="Hanson S.J."/>
            <person name="Klenk H.-P."/>
            <person name="LaButti K.M."/>
            <person name="Lapidus A."/>
            <person name="Lindquist E.A."/>
            <person name="Lipzen A.M."/>
            <person name="Meier-Kolthoff J.P."/>
            <person name="Ohm R.A."/>
            <person name="Otillar R.P."/>
            <person name="Pangilinan J.L."/>
            <person name="Peng Y."/>
            <person name="Rokas A."/>
            <person name="Rosa C.A."/>
            <person name="Scheuner C."/>
            <person name="Sibirny A.A."/>
            <person name="Slot J.C."/>
            <person name="Stielow J.B."/>
            <person name="Sun H."/>
            <person name="Kurtzman C.P."/>
            <person name="Blackwell M."/>
            <person name="Grigoriev I.V."/>
            <person name="Jeffries T.W."/>
        </authorList>
    </citation>
    <scope>NUCLEOTIDE SEQUENCE [LARGE SCALE GENOMIC DNA]</scope>
    <source>
        <strain evidence="2 3">DSM 6958</strain>
    </source>
</reference>
<gene>
    <name evidence="2" type="ORF">NADFUDRAFT_83727</name>
</gene>
<dbReference type="Gene3D" id="3.90.70.80">
    <property type="match status" value="1"/>
</dbReference>
<organism evidence="2 3">
    <name type="scientific">Nadsonia fulvescens var. elongata DSM 6958</name>
    <dbReference type="NCBI Taxonomy" id="857566"/>
    <lineage>
        <taxon>Eukaryota</taxon>
        <taxon>Fungi</taxon>
        <taxon>Dikarya</taxon>
        <taxon>Ascomycota</taxon>
        <taxon>Saccharomycotina</taxon>
        <taxon>Dipodascomycetes</taxon>
        <taxon>Dipodascales</taxon>
        <taxon>Dipodascales incertae sedis</taxon>
        <taxon>Nadsonia</taxon>
    </lineage>
</organism>
<dbReference type="InterPro" id="IPR050704">
    <property type="entry name" value="Peptidase_C85-like"/>
</dbReference>
<feature type="domain" description="OTU" evidence="1">
    <location>
        <begin position="1"/>
        <end position="149"/>
    </location>
</feature>
<dbReference type="Pfam" id="PF02338">
    <property type="entry name" value="OTU"/>
    <property type="match status" value="1"/>
</dbReference>
<protein>
    <recommendedName>
        <fullName evidence="1">OTU domain-containing protein</fullName>
    </recommendedName>
</protein>